<evidence type="ECO:0000313" key="1">
    <source>
        <dbReference type="EMBL" id="EDS34939.1"/>
    </source>
</evidence>
<evidence type="ECO:0000313" key="2">
    <source>
        <dbReference type="EnsemblMetazoa" id="CPIJ010759-PA"/>
    </source>
</evidence>
<protein>
    <submittedName>
        <fullName evidence="1 2">Uncharacterized protein</fullName>
    </submittedName>
</protein>
<keyword evidence="3" id="KW-1185">Reference proteome</keyword>
<dbReference type="InParanoid" id="B0WUG0"/>
<dbReference type="OrthoDB" id="7763457at2759"/>
<dbReference type="AlphaFoldDB" id="B0WUG0"/>
<organism>
    <name type="scientific">Culex quinquefasciatus</name>
    <name type="common">Southern house mosquito</name>
    <name type="synonym">Culex pungens</name>
    <dbReference type="NCBI Taxonomy" id="7176"/>
    <lineage>
        <taxon>Eukaryota</taxon>
        <taxon>Metazoa</taxon>
        <taxon>Ecdysozoa</taxon>
        <taxon>Arthropoda</taxon>
        <taxon>Hexapoda</taxon>
        <taxon>Insecta</taxon>
        <taxon>Pterygota</taxon>
        <taxon>Neoptera</taxon>
        <taxon>Endopterygota</taxon>
        <taxon>Diptera</taxon>
        <taxon>Nematocera</taxon>
        <taxon>Culicoidea</taxon>
        <taxon>Culicidae</taxon>
        <taxon>Culicinae</taxon>
        <taxon>Culicini</taxon>
        <taxon>Culex</taxon>
        <taxon>Culex</taxon>
    </lineage>
</organism>
<dbReference type="VEuPathDB" id="VectorBase:CQUJHB001654"/>
<evidence type="ECO:0000313" key="3">
    <source>
        <dbReference type="Proteomes" id="UP000002320"/>
    </source>
</evidence>
<gene>
    <name evidence="2" type="primary">6043352</name>
    <name evidence="1" type="ORF">CpipJ_CPIJ010759</name>
</gene>
<dbReference type="Proteomes" id="UP000002320">
    <property type="component" value="Unassembled WGS sequence"/>
</dbReference>
<reference evidence="1" key="1">
    <citation type="submission" date="2007-03" db="EMBL/GenBank/DDBJ databases">
        <title>Annotation of Culex pipiens quinquefasciatus.</title>
        <authorList>
            <consortium name="The Broad Institute Genome Sequencing Platform"/>
            <person name="Atkinson P.W."/>
            <person name="Hemingway J."/>
            <person name="Christensen B.M."/>
            <person name="Higgs S."/>
            <person name="Kodira C."/>
            <person name="Hannick L."/>
            <person name="Megy K."/>
            <person name="O'Leary S."/>
            <person name="Pearson M."/>
            <person name="Haas B.J."/>
            <person name="Mauceli E."/>
            <person name="Wortman J.R."/>
            <person name="Lee N.H."/>
            <person name="Guigo R."/>
            <person name="Stanke M."/>
            <person name="Alvarado L."/>
            <person name="Amedeo P."/>
            <person name="Antoine C.H."/>
            <person name="Arensburger P."/>
            <person name="Bidwell S.L."/>
            <person name="Crawford M."/>
            <person name="Camaro F."/>
            <person name="Devon K."/>
            <person name="Engels R."/>
            <person name="Hammond M."/>
            <person name="Howarth C."/>
            <person name="Koehrsen M."/>
            <person name="Lawson D."/>
            <person name="Montgomery P."/>
            <person name="Nene V."/>
            <person name="Nusbaum C."/>
            <person name="Puiu D."/>
            <person name="Romero-Severson J."/>
            <person name="Severson D.W."/>
            <person name="Shumway M."/>
            <person name="Sisk P."/>
            <person name="Stolte C."/>
            <person name="Zeng Q."/>
            <person name="Eisenstadt E."/>
            <person name="Fraser-Liggett C."/>
            <person name="Strausberg R."/>
            <person name="Galagan J."/>
            <person name="Birren B."/>
            <person name="Collins F.H."/>
        </authorList>
    </citation>
    <scope>NUCLEOTIDE SEQUENCE [LARGE SCALE GENOMIC DNA]</scope>
    <source>
        <strain evidence="1">JHB</strain>
    </source>
</reference>
<accession>B0WUG0</accession>
<proteinExistence type="predicted"/>
<dbReference type="HOGENOM" id="CLU_974042_0_0_1"/>
<name>B0WUG0_CULQU</name>
<dbReference type="EMBL" id="DS232104">
    <property type="protein sequence ID" value="EDS34939.1"/>
    <property type="molecule type" value="Genomic_DNA"/>
</dbReference>
<dbReference type="VEuPathDB" id="VectorBase:CPIJ010759"/>
<dbReference type="KEGG" id="cqu:CpipJ_CPIJ010759"/>
<reference evidence="2" key="2">
    <citation type="submission" date="2020-05" db="UniProtKB">
        <authorList>
            <consortium name="EnsemblMetazoa"/>
        </authorList>
    </citation>
    <scope>IDENTIFICATION</scope>
    <source>
        <strain evidence="2">JHB</strain>
    </source>
</reference>
<sequence>MNRWLTVAFLVASAGGAFSLYSAISVGSGGLSKMATNLQSLSVVMNNYYNALNTDRTVVNATLNDLAYFVNVTYAKLNKTYGITQQRNMESLMMMVSYFNQTLGYGELSVNSQIASDLNQLSYTLQQAIDSIFNSFTYTTTTMSSYDQTYVQDKCLAKNITQMVNIPNSLGKLGPCLQQEVNTANAITPIIVATIKLLKNDIIAFNNLLNICQPTSTSCIEAYFSEALNDLGIIQSSLSIVQQYVSFIQYDASRRNTVCGELVKADIQDAQQNLMSAVSSCSYPQM</sequence>
<dbReference type="eggNOG" id="ENOG502R7W4">
    <property type="taxonomic scope" value="Eukaryota"/>
</dbReference>
<dbReference type="OMA" id="MRINMEL"/>
<dbReference type="EnsemblMetazoa" id="CPIJ010759-RA">
    <property type="protein sequence ID" value="CPIJ010759-PA"/>
    <property type="gene ID" value="CPIJ010759"/>
</dbReference>